<dbReference type="OrthoDB" id="9768249at2"/>
<dbReference type="Pfam" id="PF00669">
    <property type="entry name" value="Flagellin_N"/>
    <property type="match status" value="1"/>
</dbReference>
<sequence>MRISSSQYFNLNVASMSDQQSTLASMYQQISSGKRILTASDDPLGAAQAVQLTMKSGALAQYGTNQTTALSSLQQEDSTLGDVSSVIQSIQTQIVRAGDGSLTDSDRTSVANTISGLRDQLFSLANTTDSDGNYIFSGLKGGTAPFSNNSSGVGASYSGDQGQRTVQISDGRSIPVGDTGQSIFQSVSPVESDPVSRASDTNTGTGTISAVSVSDTSNPGNASKYTISFSVSQTDGSTTYSITSDPADSTLPTNVAYTGKTDIALGGQKVTIDGTPADKDSFTVQPASTDNNDIFATLDTIVSALKQPTGSPGAQAALTNALTTAGTKIDNTFNNVLSAQTVVGGREQEVQSTQTAMQTSQTQTASDIANLTSIDLVSSISQYELTQNSLQAAQMAFSQIQKMSLFDYIGS</sequence>
<dbReference type="RefSeq" id="WP_106853818.1">
    <property type="nucleotide sequence ID" value="NZ_OGTP01000003.1"/>
</dbReference>
<reference evidence="9" key="1">
    <citation type="submission" date="2018-01" db="EMBL/GenBank/DDBJ databases">
        <authorList>
            <person name="Peeters C."/>
        </authorList>
    </citation>
    <scope>NUCLEOTIDE SEQUENCE [LARGE SCALE GENOMIC DNA]</scope>
</reference>
<evidence type="ECO:0000256" key="5">
    <source>
        <dbReference type="SAM" id="MobiDB-lite"/>
    </source>
</evidence>
<feature type="region of interest" description="Disordered" evidence="5">
    <location>
        <begin position="185"/>
        <end position="216"/>
    </location>
</feature>
<dbReference type="Pfam" id="PF21158">
    <property type="entry name" value="flgK_1st_1"/>
    <property type="match status" value="1"/>
</dbReference>
<dbReference type="AlphaFoldDB" id="A0A2U3I1T4"/>
<dbReference type="InterPro" id="IPR013384">
    <property type="entry name" value="Flagell_FlgL"/>
</dbReference>
<comment type="subcellular location">
    <subcellularLocation>
        <location evidence="1">Bacterial flagellum</location>
    </subcellularLocation>
    <subcellularLocation>
        <location evidence="2">Secreted</location>
    </subcellularLocation>
</comment>
<evidence type="ECO:0000313" key="9">
    <source>
        <dbReference type="Proteomes" id="UP000238169"/>
    </source>
</evidence>
<dbReference type="Proteomes" id="UP000238169">
    <property type="component" value="Unassembled WGS sequence"/>
</dbReference>
<keyword evidence="8" id="KW-0282">Flagellum</keyword>
<keyword evidence="8" id="KW-0969">Cilium</keyword>
<accession>A0A2U3I1T4</accession>
<dbReference type="Gene3D" id="1.20.1330.10">
    <property type="entry name" value="f41 fragment of flagellin, N-terminal domain"/>
    <property type="match status" value="2"/>
</dbReference>
<evidence type="ECO:0000256" key="3">
    <source>
        <dbReference type="ARBA" id="ARBA00005709"/>
    </source>
</evidence>
<keyword evidence="4" id="KW-0975">Bacterial flagellum</keyword>
<evidence type="ECO:0000313" key="8">
    <source>
        <dbReference type="EMBL" id="SPB14082.1"/>
    </source>
</evidence>
<protein>
    <submittedName>
        <fullName evidence="8">Flagellar hook-associated protein FlgL</fullName>
    </submittedName>
</protein>
<evidence type="ECO:0000259" key="6">
    <source>
        <dbReference type="Pfam" id="PF00669"/>
    </source>
</evidence>
<dbReference type="PANTHER" id="PTHR42792">
    <property type="entry name" value="FLAGELLIN"/>
    <property type="match status" value="1"/>
</dbReference>
<dbReference type="GO" id="GO:0071973">
    <property type="term" value="P:bacterial-type flagellum-dependent cell motility"/>
    <property type="evidence" value="ECO:0007669"/>
    <property type="project" value="InterPro"/>
</dbReference>
<dbReference type="InterPro" id="IPR049119">
    <property type="entry name" value="FlgK_D2-like"/>
</dbReference>
<dbReference type="NCBIfam" id="TIGR02550">
    <property type="entry name" value="flagell_flgL"/>
    <property type="match status" value="1"/>
</dbReference>
<comment type="similarity">
    <text evidence="3">Belongs to the bacterial flagellin family.</text>
</comment>
<organism evidence="8 9">
    <name type="scientific">Caballeronia novacaledonica</name>
    <dbReference type="NCBI Taxonomy" id="1544861"/>
    <lineage>
        <taxon>Bacteria</taxon>
        <taxon>Pseudomonadati</taxon>
        <taxon>Pseudomonadota</taxon>
        <taxon>Betaproteobacteria</taxon>
        <taxon>Burkholderiales</taxon>
        <taxon>Burkholderiaceae</taxon>
        <taxon>Caballeronia</taxon>
    </lineage>
</organism>
<gene>
    <name evidence="8" type="ORF">NOV72_01330</name>
</gene>
<dbReference type="GO" id="GO:0005576">
    <property type="term" value="C:extracellular region"/>
    <property type="evidence" value="ECO:0007669"/>
    <property type="project" value="UniProtKB-SubCell"/>
</dbReference>
<feature type="domain" description="Flagellin N-terminal" evidence="6">
    <location>
        <begin position="12"/>
        <end position="138"/>
    </location>
</feature>
<evidence type="ECO:0000256" key="2">
    <source>
        <dbReference type="ARBA" id="ARBA00004613"/>
    </source>
</evidence>
<dbReference type="EMBL" id="OGTP01000003">
    <property type="protein sequence ID" value="SPB14082.1"/>
    <property type="molecule type" value="Genomic_DNA"/>
</dbReference>
<dbReference type="InterPro" id="IPR001492">
    <property type="entry name" value="Flagellin"/>
</dbReference>
<dbReference type="InterPro" id="IPR001029">
    <property type="entry name" value="Flagellin_N"/>
</dbReference>
<dbReference type="GO" id="GO:0009424">
    <property type="term" value="C:bacterial-type flagellum hook"/>
    <property type="evidence" value="ECO:0007669"/>
    <property type="project" value="InterPro"/>
</dbReference>
<dbReference type="PANTHER" id="PTHR42792:SF1">
    <property type="entry name" value="FLAGELLAR HOOK-ASSOCIATED PROTEIN 3"/>
    <property type="match status" value="1"/>
</dbReference>
<evidence type="ECO:0000259" key="7">
    <source>
        <dbReference type="Pfam" id="PF21158"/>
    </source>
</evidence>
<feature type="domain" description="Flagellar hook-associated protein 1 D2-like" evidence="7">
    <location>
        <begin position="201"/>
        <end position="286"/>
    </location>
</feature>
<keyword evidence="8" id="KW-0966">Cell projection</keyword>
<proteinExistence type="inferred from homology"/>
<dbReference type="SUPFAM" id="SSF64518">
    <property type="entry name" value="Phase 1 flagellin"/>
    <property type="match status" value="1"/>
</dbReference>
<dbReference type="GO" id="GO:0005198">
    <property type="term" value="F:structural molecule activity"/>
    <property type="evidence" value="ECO:0007669"/>
    <property type="project" value="InterPro"/>
</dbReference>
<feature type="compositionally biased region" description="Polar residues" evidence="5">
    <location>
        <begin position="198"/>
        <end position="216"/>
    </location>
</feature>
<keyword evidence="9" id="KW-1185">Reference proteome</keyword>
<evidence type="ECO:0000256" key="1">
    <source>
        <dbReference type="ARBA" id="ARBA00004365"/>
    </source>
</evidence>
<evidence type="ECO:0000256" key="4">
    <source>
        <dbReference type="ARBA" id="ARBA00023143"/>
    </source>
</evidence>
<name>A0A2U3I1T4_9BURK</name>